<accession>A0ABU8S5X4</accession>
<keyword evidence="4" id="KW-0092">Biotin</keyword>
<evidence type="ECO:0000259" key="7">
    <source>
        <dbReference type="PROSITE" id="PS51733"/>
    </source>
</evidence>
<organism evidence="8 9">
    <name type="scientific">Novosphingobium aquae</name>
    <dbReference type="NCBI Taxonomy" id="3133435"/>
    <lineage>
        <taxon>Bacteria</taxon>
        <taxon>Pseudomonadati</taxon>
        <taxon>Pseudomonadota</taxon>
        <taxon>Alphaproteobacteria</taxon>
        <taxon>Sphingomonadales</taxon>
        <taxon>Sphingomonadaceae</taxon>
        <taxon>Novosphingobium</taxon>
    </lineage>
</organism>
<dbReference type="Pfam" id="PF02237">
    <property type="entry name" value="BPL_C"/>
    <property type="match status" value="1"/>
</dbReference>
<dbReference type="PANTHER" id="PTHR12835:SF5">
    <property type="entry name" value="BIOTIN--PROTEIN LIGASE"/>
    <property type="match status" value="1"/>
</dbReference>
<proteinExistence type="predicted"/>
<keyword evidence="3" id="KW-0067">ATP-binding</keyword>
<evidence type="ECO:0000256" key="6">
    <source>
        <dbReference type="ARBA" id="ARBA00047846"/>
    </source>
</evidence>
<dbReference type="InterPro" id="IPR003142">
    <property type="entry name" value="BPL_C"/>
</dbReference>
<comment type="caution">
    <text evidence="8">The sequence shown here is derived from an EMBL/GenBank/DDBJ whole genome shotgun (WGS) entry which is preliminary data.</text>
</comment>
<feature type="domain" description="BPL/LPL catalytic" evidence="7">
    <location>
        <begin position="13"/>
        <end position="185"/>
    </location>
</feature>
<evidence type="ECO:0000256" key="2">
    <source>
        <dbReference type="ARBA" id="ARBA00022741"/>
    </source>
</evidence>
<dbReference type="GO" id="GO:0004077">
    <property type="term" value="F:biotin--[biotin carboxyl-carrier protein] ligase activity"/>
    <property type="evidence" value="ECO:0007669"/>
    <property type="project" value="UniProtKB-EC"/>
</dbReference>
<dbReference type="Pfam" id="PF03099">
    <property type="entry name" value="BPL_LplA_LipB"/>
    <property type="match status" value="1"/>
</dbReference>
<dbReference type="InterPro" id="IPR004408">
    <property type="entry name" value="Biotin_CoA_COase_ligase"/>
</dbReference>
<dbReference type="NCBIfam" id="TIGR00121">
    <property type="entry name" value="birA_ligase"/>
    <property type="match status" value="1"/>
</dbReference>
<dbReference type="InterPro" id="IPR008988">
    <property type="entry name" value="Transcriptional_repressor_C"/>
</dbReference>
<evidence type="ECO:0000256" key="4">
    <source>
        <dbReference type="ARBA" id="ARBA00023267"/>
    </source>
</evidence>
<dbReference type="PANTHER" id="PTHR12835">
    <property type="entry name" value="BIOTIN PROTEIN LIGASE"/>
    <property type="match status" value="1"/>
</dbReference>
<evidence type="ECO:0000313" key="9">
    <source>
        <dbReference type="Proteomes" id="UP001379235"/>
    </source>
</evidence>
<reference evidence="8 9" key="1">
    <citation type="submission" date="2024-03" db="EMBL/GenBank/DDBJ databases">
        <authorList>
            <person name="Jo J.-H."/>
        </authorList>
    </citation>
    <scope>NUCLEOTIDE SEQUENCE [LARGE SCALE GENOMIC DNA]</scope>
    <source>
        <strain evidence="8 9">AS3R-12</strain>
    </source>
</reference>
<dbReference type="InterPro" id="IPR045864">
    <property type="entry name" value="aa-tRNA-synth_II/BPL/LPL"/>
</dbReference>
<sequence>MVGRGDSLAAADGRLIERISLVGSTNAALMARLTASENIAECDWLVADRQSEGRGRRGREWFDGIGNFMGSTVVHAREGDPPLASLALVAGLAVHDVVSALVPPPQLALLKWPNDILIGTAKLSGILLERKGDAVVIGIGVNLASAPDFADRATIALTAFGPAPDRDHFAQQLASAFALDLDRWRTYGLAPIVRRWCAAAHPLGTRLCVGELGDAPLEGTFAGMDEEGALILALPDGTKRTIHAGEVRLGADD</sequence>
<comment type="catalytic activity">
    <reaction evidence="6">
        <text>biotin + L-lysyl-[protein] + ATP = N(6)-biotinyl-L-lysyl-[protein] + AMP + diphosphate + H(+)</text>
        <dbReference type="Rhea" id="RHEA:11756"/>
        <dbReference type="Rhea" id="RHEA-COMP:9752"/>
        <dbReference type="Rhea" id="RHEA-COMP:10505"/>
        <dbReference type="ChEBI" id="CHEBI:15378"/>
        <dbReference type="ChEBI" id="CHEBI:29969"/>
        <dbReference type="ChEBI" id="CHEBI:30616"/>
        <dbReference type="ChEBI" id="CHEBI:33019"/>
        <dbReference type="ChEBI" id="CHEBI:57586"/>
        <dbReference type="ChEBI" id="CHEBI:83144"/>
        <dbReference type="ChEBI" id="CHEBI:456215"/>
        <dbReference type="EC" id="6.3.4.15"/>
    </reaction>
</comment>
<evidence type="ECO:0000256" key="5">
    <source>
        <dbReference type="ARBA" id="ARBA00024227"/>
    </source>
</evidence>
<dbReference type="Proteomes" id="UP001379235">
    <property type="component" value="Unassembled WGS sequence"/>
</dbReference>
<evidence type="ECO:0000256" key="3">
    <source>
        <dbReference type="ARBA" id="ARBA00022840"/>
    </source>
</evidence>
<dbReference type="EMBL" id="JBBHJY010000001">
    <property type="protein sequence ID" value="MEJ6008961.1"/>
    <property type="molecule type" value="Genomic_DNA"/>
</dbReference>
<gene>
    <name evidence="8" type="ORF">WG900_03395</name>
</gene>
<keyword evidence="1 8" id="KW-0436">Ligase</keyword>
<dbReference type="CDD" id="cd16442">
    <property type="entry name" value="BPL"/>
    <property type="match status" value="1"/>
</dbReference>
<dbReference type="RefSeq" id="WP_339964650.1">
    <property type="nucleotide sequence ID" value="NZ_JBBHJY010000001.1"/>
</dbReference>
<dbReference type="InterPro" id="IPR004143">
    <property type="entry name" value="BPL_LPL_catalytic"/>
</dbReference>
<dbReference type="SUPFAM" id="SSF50037">
    <property type="entry name" value="C-terminal domain of transcriptional repressors"/>
    <property type="match status" value="1"/>
</dbReference>
<dbReference type="Gene3D" id="3.30.930.10">
    <property type="entry name" value="Bira Bifunctional Protein, Domain 2"/>
    <property type="match status" value="1"/>
</dbReference>
<keyword evidence="2" id="KW-0547">Nucleotide-binding</keyword>
<keyword evidence="9" id="KW-1185">Reference proteome</keyword>
<dbReference type="PROSITE" id="PS51733">
    <property type="entry name" value="BPL_LPL_CATALYTIC"/>
    <property type="match status" value="1"/>
</dbReference>
<name>A0ABU8S5X4_9SPHN</name>
<evidence type="ECO:0000313" key="8">
    <source>
        <dbReference type="EMBL" id="MEJ6008961.1"/>
    </source>
</evidence>
<dbReference type="Gene3D" id="2.30.30.100">
    <property type="match status" value="1"/>
</dbReference>
<dbReference type="SUPFAM" id="SSF55681">
    <property type="entry name" value="Class II aaRS and biotin synthetases"/>
    <property type="match status" value="1"/>
</dbReference>
<protein>
    <recommendedName>
        <fullName evidence="5">biotin--[biotin carboxyl-carrier protein] ligase</fullName>
        <ecNumber evidence="5">6.3.4.15</ecNumber>
    </recommendedName>
</protein>
<dbReference type="EC" id="6.3.4.15" evidence="5"/>
<evidence type="ECO:0000256" key="1">
    <source>
        <dbReference type="ARBA" id="ARBA00022598"/>
    </source>
</evidence>